<dbReference type="EMBL" id="MG011691">
    <property type="protein sequence ID" value="AVK76695.1"/>
    <property type="molecule type" value="Genomic_DNA"/>
</dbReference>
<dbReference type="InterPro" id="IPR036047">
    <property type="entry name" value="F-box-like_dom_sf"/>
</dbReference>
<evidence type="ECO:0000313" key="1">
    <source>
        <dbReference type="EMBL" id="AVK76695.1"/>
    </source>
</evidence>
<dbReference type="KEGG" id="vg:36841150"/>
<dbReference type="SUPFAM" id="SSF81383">
    <property type="entry name" value="F-box domain"/>
    <property type="match status" value="1"/>
</dbReference>
<proteinExistence type="predicted"/>
<gene>
    <name evidence="1" type="ORF">pmac_cds_7</name>
</gene>
<accession>A0A2U7UEB4</accession>
<dbReference type="RefSeq" id="YP_009480691.1">
    <property type="nucleotide sequence ID" value="NC_037665.1"/>
</dbReference>
<name>A0A2U7UEB4_9VIRU</name>
<dbReference type="CDD" id="cd09917">
    <property type="entry name" value="F-box_SF"/>
    <property type="match status" value="1"/>
</dbReference>
<sequence>MMMTTSIKRERHKLHAAPLWRRWWLQAKRRCLDDARDTHKHGGDCHGNDRSQWQSLPPEVIATIADHCPIDTVVRLQRTSRLLYAIASRVLKARQRRVMVHSGGNMLEWMASHFIEDNADGVGTLLMTGSLSDAPMCFAGGDQCALDFHAIRAGDKPFDCEVHFGGAFLTMSAVALAVWVGAPRVLDLLASTRLGAGRSRTQLLDAVMRAAETAHCRRAWSYPMGAMIETVIGMTRPMGLLSSLWAPPFSHDRLPPLVALLCSAQQAASEIAQRSVADCGREQVARRRSNTKGTTDTADTLMWQLDRLIERACDRRAYNDADRKRALDLVMAAADKVQLVRGVTALVDAGMGADVRGYACGRTAREAFFALVSEGPVDTVSAHDPAVDIARATLAQWVMILCDTTPHHV</sequence>
<reference evidence="1" key="1">
    <citation type="journal article" date="2018" name="Nat. Commun.">
        <title>Diversity and evolution of the emerging Pandoraviridae family.</title>
        <authorList>
            <person name="Legendre M."/>
            <person name="Fabre E."/>
            <person name="Poirot O."/>
            <person name="Jeudy S."/>
            <person name="Lartigue A."/>
            <person name="Alempic J.M."/>
            <person name="Beucher L."/>
            <person name="Philippe N."/>
            <person name="Bertaux L."/>
            <person name="Christo-Foroux E."/>
            <person name="Labadie K."/>
            <person name="Coute Y."/>
            <person name="Abergel C."/>
            <person name="Claverie J.M."/>
        </authorList>
    </citation>
    <scope>NUCLEOTIDE SEQUENCE [LARGE SCALE GENOMIC DNA]</scope>
    <source>
        <strain evidence="1">Macleodensis</strain>
    </source>
</reference>
<organism evidence="1">
    <name type="scientific">Pandoravirus macleodensis</name>
    <dbReference type="NCBI Taxonomy" id="2107707"/>
    <lineage>
        <taxon>Viruses</taxon>
        <taxon>Pandoravirus</taxon>
    </lineage>
</organism>
<protein>
    <submittedName>
        <fullName evidence="1">Uncharacterized protein</fullName>
    </submittedName>
</protein>
<dbReference type="GeneID" id="36841150"/>
<dbReference type="Proteomes" id="UP000249758">
    <property type="component" value="Segment"/>
</dbReference>